<name>A0ABQ8TZD3_PERAM</name>
<accession>A0ABQ8TZD3</accession>
<protein>
    <recommendedName>
        <fullName evidence="3">Protein ABHD18</fullName>
    </recommendedName>
</protein>
<dbReference type="InterPro" id="IPR029058">
    <property type="entry name" value="AB_hydrolase_fold"/>
</dbReference>
<dbReference type="EMBL" id="JAJSOF020000001">
    <property type="protein sequence ID" value="KAJ4452114.1"/>
    <property type="molecule type" value="Genomic_DNA"/>
</dbReference>
<dbReference type="Proteomes" id="UP001148838">
    <property type="component" value="Unassembled WGS sequence"/>
</dbReference>
<dbReference type="Gene3D" id="3.40.50.1820">
    <property type="entry name" value="alpha/beta hydrolase"/>
    <property type="match status" value="1"/>
</dbReference>
<dbReference type="SUPFAM" id="SSF53474">
    <property type="entry name" value="alpha/beta-Hydrolases"/>
    <property type="match status" value="1"/>
</dbReference>
<reference evidence="1 2" key="1">
    <citation type="journal article" date="2022" name="Allergy">
        <title>Genome assembly and annotation of Periplaneta americana reveal a comprehensive cockroach allergen profile.</title>
        <authorList>
            <person name="Wang L."/>
            <person name="Xiong Q."/>
            <person name="Saelim N."/>
            <person name="Wang L."/>
            <person name="Nong W."/>
            <person name="Wan A.T."/>
            <person name="Shi M."/>
            <person name="Liu X."/>
            <person name="Cao Q."/>
            <person name="Hui J.H.L."/>
            <person name="Sookrung N."/>
            <person name="Leung T.F."/>
            <person name="Tungtrongchitr A."/>
            <person name="Tsui S.K.W."/>
        </authorList>
    </citation>
    <scope>NUCLEOTIDE SEQUENCE [LARGE SCALE GENOMIC DNA]</scope>
    <source>
        <strain evidence="1">PWHHKU_190912</strain>
    </source>
</reference>
<evidence type="ECO:0000313" key="1">
    <source>
        <dbReference type="EMBL" id="KAJ4452114.1"/>
    </source>
</evidence>
<sequence length="580" mass="65112">YHTENTKLKMSGGSRLDHVYRSILMTKFFTKGWGKPENLKRLFAFKEKVTNREQCFKLVPNDYPVTISKEEEYSDCKILEGHFLSPFVTNLPGIVPKESETAHFQVVLPRKWNSDHYKPICLHLAGTGDHGFWRRRQMMAKPLLKEGGIASIILENPFYGLRKPKDQVRSCLHNVSDIIVMGGCLILESLVLFHWCENNGLGPLGVTGMSMGGHMASLAATNWPKPIVLVPCLSWSSATPVFTQGVMSYSINWELLGSQYFSDDSFREEIRKLIRVDKDAFRAGQHFAKHYPHSMDHIRRLSQEQHGLNKENKTTSLISEKQNSFDHRTVEPSASNMTAASVHSSTLNRAVRAKVDVVSAATNISADSKIGTANLMTSALKTTELMTETKVLESNSISCADVKFNSTNVPDQTCKAPKAQGSRFSNLLGKRKHSDSNFLSQLSESKSKLIGFRMKSVEEKKSVDGAPLGGIDALKEDIKKSVSRWREDEALLFMHGIMDECTHLRNFTVPLDTSLIIAICARDDAYVPREGCADLTDIWPGAEVRFLDAGHVSAYLLHKHTFRAAIIESFERLKKKYIDV</sequence>
<comment type="caution">
    <text evidence="1">The sequence shown here is derived from an EMBL/GenBank/DDBJ whole genome shotgun (WGS) entry which is preliminary data.</text>
</comment>
<dbReference type="Pfam" id="PF09752">
    <property type="entry name" value="ABHD18"/>
    <property type="match status" value="2"/>
</dbReference>
<keyword evidence="2" id="KW-1185">Reference proteome</keyword>
<gene>
    <name evidence="1" type="ORF">ANN_03631</name>
</gene>
<organism evidence="1 2">
    <name type="scientific">Periplaneta americana</name>
    <name type="common">American cockroach</name>
    <name type="synonym">Blatta americana</name>
    <dbReference type="NCBI Taxonomy" id="6978"/>
    <lineage>
        <taxon>Eukaryota</taxon>
        <taxon>Metazoa</taxon>
        <taxon>Ecdysozoa</taxon>
        <taxon>Arthropoda</taxon>
        <taxon>Hexapoda</taxon>
        <taxon>Insecta</taxon>
        <taxon>Pterygota</taxon>
        <taxon>Neoptera</taxon>
        <taxon>Polyneoptera</taxon>
        <taxon>Dictyoptera</taxon>
        <taxon>Blattodea</taxon>
        <taxon>Blattoidea</taxon>
        <taxon>Blattidae</taxon>
        <taxon>Blattinae</taxon>
        <taxon>Periplaneta</taxon>
    </lineage>
</organism>
<evidence type="ECO:0008006" key="3">
    <source>
        <dbReference type="Google" id="ProtNLM"/>
    </source>
</evidence>
<dbReference type="PANTHER" id="PTHR13617:SF14">
    <property type="entry name" value="PROTEIN ABHD18"/>
    <property type="match status" value="1"/>
</dbReference>
<dbReference type="InterPro" id="IPR019149">
    <property type="entry name" value="ABHD18"/>
</dbReference>
<feature type="non-terminal residue" evidence="1">
    <location>
        <position position="1"/>
    </location>
</feature>
<dbReference type="PANTHER" id="PTHR13617">
    <property type="entry name" value="PROTEIN ABHD18"/>
    <property type="match status" value="1"/>
</dbReference>
<proteinExistence type="predicted"/>
<evidence type="ECO:0000313" key="2">
    <source>
        <dbReference type="Proteomes" id="UP001148838"/>
    </source>
</evidence>